<keyword evidence="3" id="KW-1185">Reference proteome</keyword>
<evidence type="ECO:0000313" key="3">
    <source>
        <dbReference type="Proteomes" id="UP000257109"/>
    </source>
</evidence>
<organism evidence="2 3">
    <name type="scientific">Mucuna pruriens</name>
    <name type="common">Velvet bean</name>
    <name type="synonym">Dolichos pruriens</name>
    <dbReference type="NCBI Taxonomy" id="157652"/>
    <lineage>
        <taxon>Eukaryota</taxon>
        <taxon>Viridiplantae</taxon>
        <taxon>Streptophyta</taxon>
        <taxon>Embryophyta</taxon>
        <taxon>Tracheophyta</taxon>
        <taxon>Spermatophyta</taxon>
        <taxon>Magnoliopsida</taxon>
        <taxon>eudicotyledons</taxon>
        <taxon>Gunneridae</taxon>
        <taxon>Pentapetalae</taxon>
        <taxon>rosids</taxon>
        <taxon>fabids</taxon>
        <taxon>Fabales</taxon>
        <taxon>Fabaceae</taxon>
        <taxon>Papilionoideae</taxon>
        <taxon>50 kb inversion clade</taxon>
        <taxon>NPAAA clade</taxon>
        <taxon>indigoferoid/millettioid clade</taxon>
        <taxon>Phaseoleae</taxon>
        <taxon>Mucuna</taxon>
    </lineage>
</organism>
<dbReference type="EMBL" id="QJKJ01001290">
    <property type="protein sequence ID" value="RDY08385.1"/>
    <property type="molecule type" value="Genomic_DNA"/>
</dbReference>
<evidence type="ECO:0000256" key="1">
    <source>
        <dbReference type="SAM" id="Phobius"/>
    </source>
</evidence>
<dbReference type="OrthoDB" id="1894539at2759"/>
<reference evidence="2" key="1">
    <citation type="submission" date="2018-05" db="EMBL/GenBank/DDBJ databases">
        <title>Draft genome of Mucuna pruriens seed.</title>
        <authorList>
            <person name="Nnadi N.E."/>
            <person name="Vos R."/>
            <person name="Hasami M.H."/>
            <person name="Devisetty U.K."/>
            <person name="Aguiy J.C."/>
        </authorList>
    </citation>
    <scope>NUCLEOTIDE SEQUENCE [LARGE SCALE GENOMIC DNA]</scope>
    <source>
        <strain evidence="2">JCA_2017</strain>
    </source>
</reference>
<proteinExistence type="predicted"/>
<keyword evidence="1" id="KW-0472">Membrane</keyword>
<feature type="non-terminal residue" evidence="2">
    <location>
        <position position="1"/>
    </location>
</feature>
<sequence>MNVDKQITNVFWTNIKMVLDYEYFGDVISLNIMSLALLFGFNHYMDIMIFGASLLYDETT</sequence>
<feature type="transmembrane region" description="Helical" evidence="1">
    <location>
        <begin position="23"/>
        <end position="41"/>
    </location>
</feature>
<dbReference type="AlphaFoldDB" id="A0A371I002"/>
<name>A0A371I002_MUCPR</name>
<keyword evidence="1" id="KW-0812">Transmembrane</keyword>
<dbReference type="Proteomes" id="UP000257109">
    <property type="component" value="Unassembled WGS sequence"/>
</dbReference>
<evidence type="ECO:0000313" key="2">
    <source>
        <dbReference type="EMBL" id="RDY08385.1"/>
    </source>
</evidence>
<keyword evidence="1" id="KW-1133">Transmembrane helix</keyword>
<comment type="caution">
    <text evidence="2">The sequence shown here is derived from an EMBL/GenBank/DDBJ whole genome shotgun (WGS) entry which is preliminary data.</text>
</comment>
<gene>
    <name evidence="2" type="primary">FAR1</name>
    <name evidence="2" type="ORF">CR513_07403</name>
</gene>
<protein>
    <submittedName>
        <fullName evidence="2">Protein FAR-RED IMPAIRED RESPONSE 1</fullName>
    </submittedName>
</protein>
<accession>A0A371I002</accession>